<dbReference type="Pfam" id="PF14657">
    <property type="entry name" value="Arm-DNA-bind_4"/>
    <property type="match status" value="1"/>
</dbReference>
<dbReference type="PANTHER" id="PTHR30349:SF64">
    <property type="entry name" value="PROPHAGE INTEGRASE INTD-RELATED"/>
    <property type="match status" value="1"/>
</dbReference>
<dbReference type="Pfam" id="PF00589">
    <property type="entry name" value="Phage_integrase"/>
    <property type="match status" value="1"/>
</dbReference>
<evidence type="ECO:0000313" key="5">
    <source>
        <dbReference type="Proteomes" id="UP000743001"/>
    </source>
</evidence>
<keyword evidence="1" id="KW-0238">DNA-binding</keyword>
<dbReference type="PROSITE" id="PS51898">
    <property type="entry name" value="TYR_RECOMBINASE"/>
    <property type="match status" value="1"/>
</dbReference>
<evidence type="ECO:0000313" key="4">
    <source>
        <dbReference type="EMBL" id="MBU5670283.1"/>
    </source>
</evidence>
<evidence type="ECO:0000259" key="3">
    <source>
        <dbReference type="PROSITE" id="PS51900"/>
    </source>
</evidence>
<dbReference type="PROSITE" id="PS51900">
    <property type="entry name" value="CB"/>
    <property type="match status" value="1"/>
</dbReference>
<organism evidence="4 5">
    <name type="scientific">Paenibacillus brevis</name>
    <dbReference type="NCBI Taxonomy" id="2841508"/>
    <lineage>
        <taxon>Bacteria</taxon>
        <taxon>Bacillati</taxon>
        <taxon>Bacillota</taxon>
        <taxon>Bacilli</taxon>
        <taxon>Bacillales</taxon>
        <taxon>Paenibacillaceae</taxon>
        <taxon>Paenibacillus</taxon>
    </lineage>
</organism>
<keyword evidence="5" id="KW-1185">Reference proteome</keyword>
<dbReference type="PANTHER" id="PTHR30349">
    <property type="entry name" value="PHAGE INTEGRASE-RELATED"/>
    <property type="match status" value="1"/>
</dbReference>
<dbReference type="RefSeq" id="WP_216476623.1">
    <property type="nucleotide sequence ID" value="NZ_JAHLQJ010000001.1"/>
</dbReference>
<dbReference type="Pfam" id="PF14659">
    <property type="entry name" value="Phage_int_SAM_3"/>
    <property type="match status" value="1"/>
</dbReference>
<dbReference type="InterPro" id="IPR004107">
    <property type="entry name" value="Integrase_SAM-like_N"/>
</dbReference>
<sequence length="407" mass="46586">MTGSVAKKGKRYYIVIELERDEVTGKRNQKWLSGYSRKRDAENALPGVLADYQRGTFVEPTKKTVGDQMSEWLEDKKTSVKYNTWLSYRWLVNTHINPNIGSIQLSKLKPKHLHDLYNKVLINKISVSSIRKAHVLILDSLNRAVLWGYVTQNVATVVDLPQGKKTKFKVWNEEELKIFLEAAKEDQYYEAFELAASTGMRQSEILAVTRDCVDLKIRMLSVRQAYTLDAAGGHDFNDTKTESSERSIALFENTVSILEKLFSRQVQLKHSQCYKDHGLVIQTSVGTPLGPRNLMRHYYRILNKIIKDRPDFPRIRFQDLRHTHASLLLKSGIHPKIVQERLGHSSIKVTLDIYSHVLPNLQEAALKNIGSSILGEKSANNKAITSFPKKSFRAIKVRRMLEVPSLK</sequence>
<reference evidence="4 5" key="1">
    <citation type="submission" date="2021-06" db="EMBL/GenBank/DDBJ databases">
        <authorList>
            <person name="Sun Q."/>
            <person name="Li D."/>
        </authorList>
    </citation>
    <scope>NUCLEOTIDE SEQUENCE [LARGE SCALE GENOMIC DNA]</scope>
    <source>
        <strain evidence="4 5">MSJ-6</strain>
    </source>
</reference>
<accession>A0ABS6FJD0</accession>
<dbReference type="InterPro" id="IPR044068">
    <property type="entry name" value="CB"/>
</dbReference>
<comment type="caution">
    <text evidence="4">The sequence shown here is derived from an EMBL/GenBank/DDBJ whole genome shotgun (WGS) entry which is preliminary data.</text>
</comment>
<dbReference type="EMBL" id="JAHLQJ010000001">
    <property type="protein sequence ID" value="MBU5670283.1"/>
    <property type="molecule type" value="Genomic_DNA"/>
</dbReference>
<name>A0ABS6FJD0_9BACL</name>
<feature type="domain" description="Tyr recombinase" evidence="2">
    <location>
        <begin position="166"/>
        <end position="367"/>
    </location>
</feature>
<evidence type="ECO:0000259" key="2">
    <source>
        <dbReference type="PROSITE" id="PS51898"/>
    </source>
</evidence>
<dbReference type="InterPro" id="IPR028259">
    <property type="entry name" value="AP2-like_int_N"/>
</dbReference>
<evidence type="ECO:0000256" key="1">
    <source>
        <dbReference type="PROSITE-ProRule" id="PRU01248"/>
    </source>
</evidence>
<proteinExistence type="predicted"/>
<dbReference type="InterPro" id="IPR050090">
    <property type="entry name" value="Tyrosine_recombinase_XerCD"/>
</dbReference>
<dbReference type="CDD" id="cd01189">
    <property type="entry name" value="INT_ICEBs1_C_like"/>
    <property type="match status" value="1"/>
</dbReference>
<dbReference type="InterPro" id="IPR002104">
    <property type="entry name" value="Integrase_catalytic"/>
</dbReference>
<feature type="domain" description="Core-binding (CB)" evidence="3">
    <location>
        <begin position="63"/>
        <end position="145"/>
    </location>
</feature>
<protein>
    <submittedName>
        <fullName evidence="4">Site-specific integrase</fullName>
    </submittedName>
</protein>
<gene>
    <name evidence="4" type="ORF">KQJ23_00425</name>
</gene>
<dbReference type="Proteomes" id="UP000743001">
    <property type="component" value="Unassembled WGS sequence"/>
</dbReference>